<gene>
    <name evidence="1" type="ORF">D7S86_27000</name>
</gene>
<evidence type="ECO:0000313" key="1">
    <source>
        <dbReference type="EMBL" id="RKP44681.1"/>
    </source>
</evidence>
<organism evidence="1 2">
    <name type="scientific">Pararobbsia silviterrae</name>
    <dbReference type="NCBI Taxonomy" id="1792498"/>
    <lineage>
        <taxon>Bacteria</taxon>
        <taxon>Pseudomonadati</taxon>
        <taxon>Pseudomonadota</taxon>
        <taxon>Betaproteobacteria</taxon>
        <taxon>Burkholderiales</taxon>
        <taxon>Burkholderiaceae</taxon>
        <taxon>Pararobbsia</taxon>
    </lineage>
</organism>
<proteinExistence type="predicted"/>
<dbReference type="AlphaFoldDB" id="A0A494X4S9"/>
<protein>
    <submittedName>
        <fullName evidence="1">Uncharacterized protein</fullName>
    </submittedName>
</protein>
<dbReference type="Proteomes" id="UP000270342">
    <property type="component" value="Unassembled WGS sequence"/>
</dbReference>
<reference evidence="1 2" key="1">
    <citation type="submission" date="2018-10" db="EMBL/GenBank/DDBJ databases">
        <title>Robbsia sp. DHC34, isolated from soil.</title>
        <authorList>
            <person name="Gao Z.-H."/>
            <person name="Qiu L.-H."/>
        </authorList>
    </citation>
    <scope>NUCLEOTIDE SEQUENCE [LARGE SCALE GENOMIC DNA]</scope>
    <source>
        <strain evidence="1 2">DHC34</strain>
    </source>
</reference>
<dbReference type="EMBL" id="RBZU01000019">
    <property type="protein sequence ID" value="RKP44681.1"/>
    <property type="molecule type" value="Genomic_DNA"/>
</dbReference>
<evidence type="ECO:0000313" key="2">
    <source>
        <dbReference type="Proteomes" id="UP000270342"/>
    </source>
</evidence>
<comment type="caution">
    <text evidence="1">The sequence shown here is derived from an EMBL/GenBank/DDBJ whole genome shotgun (WGS) entry which is preliminary data.</text>
</comment>
<sequence length="462" mass="50731">MVDLTPYLSDSLPVRVRKSVHEDAGAFSFQIADQIDKDVLDTLYSVIEPMDVIEIRMAHDAYVYAGLDLPIMMRGFVSSVRRTQAMGHEGKPKRIVSVSGHDYGKILQRYQVFYLPSVPGDAMAMITSFPFFTKFGDFANVKEAGAFVQAVVDQVINPYLSAMISTSPNVAAVKTLSTDIQVSGGVVSPYGFGTFTQGTLLQLFRQNCDVGSWNELFIEDRADGPYLVYRPNPALDIVSGVWLMQGAAVSGASAPSVIEIDDTDVLFYDVGRSDANVANVFWVDSHRYALNYDFTTKALASVAPSVSATAPVAETSYGNVNPALYGWSKLEEITNQGHLDETDNGNGTAAGASRNSNNGYGIDWLNTRRAQLYAQNKDNVIFESGSMRVKGNEQIRAGLYVAYTHGNLRSLHYAEAVDHEFIPFGNYFTSISFARGTGFSDRIKQNDQMQSPYYAENVVVNP</sequence>
<keyword evidence="2" id="KW-1185">Reference proteome</keyword>
<name>A0A494X4S9_9BURK</name>
<accession>A0A494X4S9</accession>